<name>A0A4Y2TYL9_ARAVE</name>
<dbReference type="Proteomes" id="UP000499080">
    <property type="component" value="Unassembled WGS sequence"/>
</dbReference>
<sequence>MLTTLNAKPQRMTLSLDPYQTNQMIRIPAELLHRGPTEHHQCKGSPHKANMWGLWLSMKSRKKAELRQFLMESSLTCRRGGGRDQQESRRHRGGYTGRE</sequence>
<evidence type="ECO:0000313" key="3">
    <source>
        <dbReference type="Proteomes" id="UP000499080"/>
    </source>
</evidence>
<dbReference type="AlphaFoldDB" id="A0A4Y2TYL9"/>
<reference evidence="2 3" key="1">
    <citation type="journal article" date="2019" name="Sci. Rep.">
        <title>Orb-weaving spider Araneus ventricosus genome elucidates the spidroin gene catalogue.</title>
        <authorList>
            <person name="Kono N."/>
            <person name="Nakamura H."/>
            <person name="Ohtoshi R."/>
            <person name="Moran D.A.P."/>
            <person name="Shinohara A."/>
            <person name="Yoshida Y."/>
            <person name="Fujiwara M."/>
            <person name="Mori M."/>
            <person name="Tomita M."/>
            <person name="Arakawa K."/>
        </authorList>
    </citation>
    <scope>NUCLEOTIDE SEQUENCE [LARGE SCALE GENOMIC DNA]</scope>
</reference>
<organism evidence="2 3">
    <name type="scientific">Araneus ventricosus</name>
    <name type="common">Orbweaver spider</name>
    <name type="synonym">Epeira ventricosa</name>
    <dbReference type="NCBI Taxonomy" id="182803"/>
    <lineage>
        <taxon>Eukaryota</taxon>
        <taxon>Metazoa</taxon>
        <taxon>Ecdysozoa</taxon>
        <taxon>Arthropoda</taxon>
        <taxon>Chelicerata</taxon>
        <taxon>Arachnida</taxon>
        <taxon>Araneae</taxon>
        <taxon>Araneomorphae</taxon>
        <taxon>Entelegynae</taxon>
        <taxon>Araneoidea</taxon>
        <taxon>Araneidae</taxon>
        <taxon>Araneus</taxon>
    </lineage>
</organism>
<protein>
    <submittedName>
        <fullName evidence="2">Uncharacterized protein</fullName>
    </submittedName>
</protein>
<gene>
    <name evidence="2" type="ORF">AVEN_17101_1</name>
</gene>
<accession>A0A4Y2TYL9</accession>
<comment type="caution">
    <text evidence="2">The sequence shown here is derived from an EMBL/GenBank/DDBJ whole genome shotgun (WGS) entry which is preliminary data.</text>
</comment>
<evidence type="ECO:0000313" key="2">
    <source>
        <dbReference type="EMBL" id="GBO05432.1"/>
    </source>
</evidence>
<proteinExistence type="predicted"/>
<dbReference type="EMBL" id="BGPR01032079">
    <property type="protein sequence ID" value="GBO05432.1"/>
    <property type="molecule type" value="Genomic_DNA"/>
</dbReference>
<evidence type="ECO:0000256" key="1">
    <source>
        <dbReference type="SAM" id="MobiDB-lite"/>
    </source>
</evidence>
<keyword evidence="3" id="KW-1185">Reference proteome</keyword>
<feature type="region of interest" description="Disordered" evidence="1">
    <location>
        <begin position="74"/>
        <end position="99"/>
    </location>
</feature>